<dbReference type="Proteomes" id="UP000234384">
    <property type="component" value="Unassembled WGS sequence"/>
</dbReference>
<comment type="caution">
    <text evidence="4">The sequence shown here is derived from an EMBL/GenBank/DDBJ whole genome shotgun (WGS) entry which is preliminary data.</text>
</comment>
<name>A0A2I1K4B1_9LACT</name>
<dbReference type="GO" id="GO:0045820">
    <property type="term" value="P:negative regulation of glycolytic process"/>
    <property type="evidence" value="ECO:0007669"/>
    <property type="project" value="TreeGrafter"/>
</dbReference>
<reference evidence="4 5" key="1">
    <citation type="submission" date="2017-12" db="EMBL/GenBank/DDBJ databases">
        <title>Phylogenetic diversity of female urinary microbiome.</title>
        <authorList>
            <person name="Thomas-White K."/>
            <person name="Wolfe A.J."/>
        </authorList>
    </citation>
    <scope>NUCLEOTIDE SEQUENCE [LARGE SCALE GENOMIC DNA]</scope>
    <source>
        <strain evidence="4 5">UMB0898</strain>
    </source>
</reference>
<dbReference type="InterPro" id="IPR013078">
    <property type="entry name" value="His_Pase_superF_clade-1"/>
</dbReference>
<evidence type="ECO:0000256" key="3">
    <source>
        <dbReference type="PIRSR" id="PIRSR613078-2"/>
    </source>
</evidence>
<dbReference type="GO" id="GO:0005829">
    <property type="term" value="C:cytosol"/>
    <property type="evidence" value="ECO:0007669"/>
    <property type="project" value="TreeGrafter"/>
</dbReference>
<evidence type="ECO:0000256" key="2">
    <source>
        <dbReference type="PIRSR" id="PIRSR613078-1"/>
    </source>
</evidence>
<dbReference type="GO" id="GO:0043456">
    <property type="term" value="P:regulation of pentose-phosphate shunt"/>
    <property type="evidence" value="ECO:0007669"/>
    <property type="project" value="TreeGrafter"/>
</dbReference>
<feature type="active site" description="Tele-phosphohistidine intermediate" evidence="2">
    <location>
        <position position="16"/>
    </location>
</feature>
<evidence type="ECO:0000313" key="5">
    <source>
        <dbReference type="Proteomes" id="UP000234384"/>
    </source>
</evidence>
<evidence type="ECO:0000313" key="4">
    <source>
        <dbReference type="EMBL" id="PKY90490.1"/>
    </source>
</evidence>
<dbReference type="PANTHER" id="PTHR46517">
    <property type="entry name" value="FRUCTOSE-2,6-BISPHOSPHATASE TIGAR"/>
    <property type="match status" value="1"/>
</dbReference>
<dbReference type="InterPro" id="IPR029033">
    <property type="entry name" value="His_PPase_superfam"/>
</dbReference>
<sequence length="232" mass="26972">MDAKLEKGLTIYFIRHGETYFNLHQRTQGWVDPFLTPKGIEDMRQVGKRLSRVRFDAAIVSDLKRTTRTAEILLDESIYPRWMVPIRELADFREISFGSFEGMTANETWEILRQYLGFPSVEAMLNETTEAERLSALKPADLHGEGEDYQDYLTHLHVGADKLLDELGDTDATLLFVGHSINIRHILQYLIPKEDHIPELYDMYSMKNGGVITINNQSGYFKIHQYMDKFYE</sequence>
<protein>
    <recommendedName>
        <fullName evidence="6">Histidine phosphatase family protein</fullName>
    </recommendedName>
</protein>
<dbReference type="SMART" id="SM00855">
    <property type="entry name" value="PGAM"/>
    <property type="match status" value="1"/>
</dbReference>
<dbReference type="PANTHER" id="PTHR46517:SF1">
    <property type="entry name" value="FRUCTOSE-2,6-BISPHOSPHATASE TIGAR"/>
    <property type="match status" value="1"/>
</dbReference>
<accession>A0A2I1K4B1</accession>
<dbReference type="GO" id="GO:0004331">
    <property type="term" value="F:fructose-2,6-bisphosphate 2-phosphatase activity"/>
    <property type="evidence" value="ECO:0007669"/>
    <property type="project" value="TreeGrafter"/>
</dbReference>
<evidence type="ECO:0000256" key="1">
    <source>
        <dbReference type="ARBA" id="ARBA00022801"/>
    </source>
</evidence>
<dbReference type="CDD" id="cd07067">
    <property type="entry name" value="HP_PGM_like"/>
    <property type="match status" value="1"/>
</dbReference>
<dbReference type="Pfam" id="PF00300">
    <property type="entry name" value="His_Phos_1"/>
    <property type="match status" value="1"/>
</dbReference>
<dbReference type="RefSeq" id="WP_101953729.1">
    <property type="nucleotide sequence ID" value="NZ_PKHE01000002.1"/>
</dbReference>
<proteinExistence type="predicted"/>
<dbReference type="OrthoDB" id="4131070at2"/>
<feature type="binding site" evidence="3">
    <location>
        <begin position="15"/>
        <end position="22"/>
    </location>
    <ligand>
        <name>substrate</name>
    </ligand>
</feature>
<dbReference type="Gene3D" id="3.40.50.1240">
    <property type="entry name" value="Phosphoglycerate mutase-like"/>
    <property type="match status" value="1"/>
</dbReference>
<keyword evidence="1" id="KW-0378">Hydrolase</keyword>
<dbReference type="AlphaFoldDB" id="A0A2I1K4B1"/>
<evidence type="ECO:0008006" key="6">
    <source>
        <dbReference type="Google" id="ProtNLM"/>
    </source>
</evidence>
<dbReference type="InterPro" id="IPR051695">
    <property type="entry name" value="Phosphoglycerate_Mutase"/>
</dbReference>
<feature type="active site" description="Proton donor/acceptor" evidence="2">
    <location>
        <position position="94"/>
    </location>
</feature>
<dbReference type="SUPFAM" id="SSF53254">
    <property type="entry name" value="Phosphoglycerate mutase-like"/>
    <property type="match status" value="1"/>
</dbReference>
<dbReference type="EMBL" id="PKHE01000002">
    <property type="protein sequence ID" value="PKY90490.1"/>
    <property type="molecule type" value="Genomic_DNA"/>
</dbReference>
<organism evidence="4 5">
    <name type="scientific">Falseniella ignava</name>
    <dbReference type="NCBI Taxonomy" id="137730"/>
    <lineage>
        <taxon>Bacteria</taxon>
        <taxon>Bacillati</taxon>
        <taxon>Bacillota</taxon>
        <taxon>Bacilli</taxon>
        <taxon>Lactobacillales</taxon>
        <taxon>Aerococcaceae</taxon>
        <taxon>Falseniella</taxon>
    </lineage>
</organism>
<feature type="binding site" evidence="3">
    <location>
        <position position="65"/>
    </location>
    <ligand>
        <name>substrate</name>
    </ligand>
</feature>
<gene>
    <name evidence="4" type="ORF">CYJ57_01100</name>
</gene>